<accession>A0A1F6NKZ9</accession>
<evidence type="ECO:0000313" key="3">
    <source>
        <dbReference type="Proteomes" id="UP000177803"/>
    </source>
</evidence>
<sequence length="130" mass="13778">MQKYLATLFLIMVLCLGLGQIAVVRAQTEANYITEEEVGVEYGKKLGLGTKDVRLTIASLIRVAMGLLGILTLCIVLVGGFLWMTAGGNDEKTGQAKKWIAAGVIGLAIILSAYAISAFVVRSLITATTT</sequence>
<proteinExistence type="predicted"/>
<feature type="transmembrane region" description="Helical" evidence="1">
    <location>
        <begin position="63"/>
        <end position="87"/>
    </location>
</feature>
<dbReference type="InterPro" id="IPR043993">
    <property type="entry name" value="T4SS_pilin"/>
</dbReference>
<dbReference type="Pfam" id="PF18895">
    <property type="entry name" value="T4SS_pilin"/>
    <property type="match status" value="1"/>
</dbReference>
<comment type="caution">
    <text evidence="2">The sequence shown here is derived from an EMBL/GenBank/DDBJ whole genome shotgun (WGS) entry which is preliminary data.</text>
</comment>
<keyword evidence="1" id="KW-1133">Transmembrane helix</keyword>
<feature type="transmembrane region" description="Helical" evidence="1">
    <location>
        <begin position="99"/>
        <end position="125"/>
    </location>
</feature>
<keyword evidence="1" id="KW-0812">Transmembrane</keyword>
<dbReference type="AlphaFoldDB" id="A0A1F6NKZ9"/>
<dbReference type="EMBL" id="MFQR01000007">
    <property type="protein sequence ID" value="OGH84676.1"/>
    <property type="molecule type" value="Genomic_DNA"/>
</dbReference>
<organism evidence="2 3">
    <name type="scientific">Candidatus Magasanikbacteria bacterium RIFOXYA2_FULL_44_8</name>
    <dbReference type="NCBI Taxonomy" id="1798696"/>
    <lineage>
        <taxon>Bacteria</taxon>
        <taxon>Candidatus Magasanikiibacteriota</taxon>
    </lineage>
</organism>
<evidence type="ECO:0000313" key="2">
    <source>
        <dbReference type="EMBL" id="OGH84676.1"/>
    </source>
</evidence>
<keyword evidence="1" id="KW-0472">Membrane</keyword>
<gene>
    <name evidence="2" type="ORF">A2261_00450</name>
</gene>
<name>A0A1F6NKZ9_9BACT</name>
<reference evidence="2 3" key="1">
    <citation type="journal article" date="2016" name="Nat. Commun.">
        <title>Thousands of microbial genomes shed light on interconnected biogeochemical processes in an aquifer system.</title>
        <authorList>
            <person name="Anantharaman K."/>
            <person name="Brown C.T."/>
            <person name="Hug L.A."/>
            <person name="Sharon I."/>
            <person name="Castelle C.J."/>
            <person name="Probst A.J."/>
            <person name="Thomas B.C."/>
            <person name="Singh A."/>
            <person name="Wilkins M.J."/>
            <person name="Karaoz U."/>
            <person name="Brodie E.L."/>
            <person name="Williams K.H."/>
            <person name="Hubbard S.S."/>
            <person name="Banfield J.F."/>
        </authorList>
    </citation>
    <scope>NUCLEOTIDE SEQUENCE [LARGE SCALE GENOMIC DNA]</scope>
</reference>
<protein>
    <submittedName>
        <fullName evidence="2">Uncharacterized protein</fullName>
    </submittedName>
</protein>
<dbReference type="Proteomes" id="UP000177803">
    <property type="component" value="Unassembled WGS sequence"/>
</dbReference>
<evidence type="ECO:0000256" key="1">
    <source>
        <dbReference type="SAM" id="Phobius"/>
    </source>
</evidence>